<evidence type="ECO:0000259" key="1">
    <source>
        <dbReference type="Pfam" id="PF00149"/>
    </source>
</evidence>
<sequence length="573" mass="62729">MSIAIKSPKGFINGRASHRKLSGFLTTVLLTVGVSASALAETARGTVFEDLNLNGTLDDGEPRLQGIHVSNGRDIATTGEDGGYRIETRDGDIIFVIKPTGYRTPVSAEMLPRFHYIHAPQGTPEALKLRYPGLAPTGPLPEAIDFPLVAQDESGPFEVILFADTQPQSDTEVDFIRDDVVAELIGTEAAFAVTIGDIMFDDLALFPRYNRIMSQMGVPVYNVPGNHELNFLSPDDRYSLETYKRLIGPPTYAWSYGGVHFIAVDNVDYKGFDAGREEPSYRGNGMYEGRVPDDALAFVEAYLSTIEKGDRIVLFHHIPLRTYQDPDAPNINTVNKADLFRILSGHTVYAAHGHTHTTEHHYFGTDDGFTGDTPLHSHVISTVSGSWWSGPNDARGVPLAMQRDGTPNGYHIARFDGRKMSVRFKPASLPASHQMRILFDSQFHQMAAPIFRDVRHGGLTAGRITGDQAASTDVLVNVFDGGPNTTVLLSVNGGGTIEMTRVEEPDPAAHELFERFSAQRKPWVKAEKSSHLYRADLPAGVRPGANTITVTATDEFGTEHTAHAVMEMEKAAP</sequence>
<keyword evidence="5" id="KW-1185">Reference proteome</keyword>
<dbReference type="GeneID" id="300653628"/>
<feature type="domain" description="Calcineurin-like phosphoesterase" evidence="1">
    <location>
        <begin position="161"/>
        <end position="348"/>
    </location>
</feature>
<dbReference type="EMBL" id="WXYQ01000001">
    <property type="protein sequence ID" value="NBG94640.1"/>
    <property type="molecule type" value="Genomic_DNA"/>
</dbReference>
<dbReference type="InterPro" id="IPR032288">
    <property type="entry name" value="Metallophos_C"/>
</dbReference>
<reference evidence="4 5" key="1">
    <citation type="journal article" date="2016" name="Int. J. Syst. Evol. Microbiol.">
        <title>Pyruvatibacter mobilis gen. nov., sp. nov., a marine bacterium from the culture broth of Picochlorum sp. 122.</title>
        <authorList>
            <person name="Wang G."/>
            <person name="Tang M."/>
            <person name="Wu H."/>
            <person name="Dai S."/>
            <person name="Li T."/>
            <person name="Chen C."/>
            <person name="He H."/>
            <person name="Fan J."/>
            <person name="Xiang W."/>
            <person name="Li X."/>
        </authorList>
    </citation>
    <scope>NUCLEOTIDE SEQUENCE [LARGE SCALE GENOMIC DNA]</scope>
    <source>
        <strain evidence="4 5">GYP-11</strain>
    </source>
</reference>
<dbReference type="Pfam" id="PF16370">
    <property type="entry name" value="MetallophosC"/>
    <property type="match status" value="1"/>
</dbReference>
<name>A0A845Q8T5_9HYPH</name>
<accession>A0A845Q8T5</accession>
<dbReference type="SUPFAM" id="SSF56300">
    <property type="entry name" value="Metallo-dependent phosphatases"/>
    <property type="match status" value="1"/>
</dbReference>
<dbReference type="InterPro" id="IPR051918">
    <property type="entry name" value="STPP_CPPED1"/>
</dbReference>
<dbReference type="OrthoDB" id="9784378at2"/>
<feature type="domain" description="Calcineurin-like phosphoesterase C-terminal" evidence="2">
    <location>
        <begin position="378"/>
        <end position="559"/>
    </location>
</feature>
<comment type="caution">
    <text evidence="4">The sequence shown here is derived from an EMBL/GenBank/DDBJ whole genome shotgun (WGS) entry which is preliminary data.</text>
</comment>
<dbReference type="InterPro" id="IPR029052">
    <property type="entry name" value="Metallo-depent_PP-like"/>
</dbReference>
<dbReference type="InterPro" id="IPR004843">
    <property type="entry name" value="Calcineurin-like_PHP"/>
</dbReference>
<organism evidence="4 5">
    <name type="scientific">Pyruvatibacter mobilis</name>
    <dbReference type="NCBI Taxonomy" id="1712261"/>
    <lineage>
        <taxon>Bacteria</taxon>
        <taxon>Pseudomonadati</taxon>
        <taxon>Pseudomonadota</taxon>
        <taxon>Alphaproteobacteria</taxon>
        <taxon>Hyphomicrobiales</taxon>
        <taxon>Parvibaculaceae</taxon>
        <taxon>Pyruvatibacter</taxon>
    </lineage>
</organism>
<dbReference type="Proteomes" id="UP000470384">
    <property type="component" value="Unassembled WGS sequence"/>
</dbReference>
<dbReference type="RefSeq" id="WP_160586703.1">
    <property type="nucleotide sequence ID" value="NZ_BMHN01000001.1"/>
</dbReference>
<evidence type="ECO:0000313" key="4">
    <source>
        <dbReference type="EMBL" id="NBG94640.1"/>
    </source>
</evidence>
<dbReference type="Pfam" id="PF16371">
    <property type="entry name" value="MetallophosN"/>
    <property type="match status" value="1"/>
</dbReference>
<feature type="domain" description="Calcineurin-like phosphoesterase N-terminal" evidence="3">
    <location>
        <begin position="57"/>
        <end position="120"/>
    </location>
</feature>
<evidence type="ECO:0000313" key="5">
    <source>
        <dbReference type="Proteomes" id="UP000470384"/>
    </source>
</evidence>
<dbReference type="PANTHER" id="PTHR43143:SF6">
    <property type="entry name" value="BLL3016 PROTEIN"/>
    <property type="match status" value="1"/>
</dbReference>
<evidence type="ECO:0000259" key="2">
    <source>
        <dbReference type="Pfam" id="PF16370"/>
    </source>
</evidence>
<dbReference type="GO" id="GO:0016787">
    <property type="term" value="F:hydrolase activity"/>
    <property type="evidence" value="ECO:0007669"/>
    <property type="project" value="InterPro"/>
</dbReference>
<dbReference type="PANTHER" id="PTHR43143">
    <property type="entry name" value="METALLOPHOSPHOESTERASE, CALCINEURIN SUPERFAMILY"/>
    <property type="match status" value="1"/>
</dbReference>
<proteinExistence type="predicted"/>
<dbReference type="Gene3D" id="3.60.21.10">
    <property type="match status" value="1"/>
</dbReference>
<dbReference type="Pfam" id="PF00149">
    <property type="entry name" value="Metallophos"/>
    <property type="match status" value="1"/>
</dbReference>
<protein>
    <submittedName>
        <fullName evidence="4">Cna protein B-type domain containing protein</fullName>
    </submittedName>
</protein>
<evidence type="ECO:0000259" key="3">
    <source>
        <dbReference type="Pfam" id="PF16371"/>
    </source>
</evidence>
<gene>
    <name evidence="4" type="ORF">GTQ45_02725</name>
</gene>
<dbReference type="AlphaFoldDB" id="A0A845Q8T5"/>
<dbReference type="InterPro" id="IPR032285">
    <property type="entry name" value="Metallophos_N"/>
</dbReference>